<evidence type="ECO:0000256" key="1">
    <source>
        <dbReference type="ARBA" id="ARBA00022729"/>
    </source>
</evidence>
<organism evidence="4 5">
    <name type="scientific">Paramecium tetraurelia</name>
    <dbReference type="NCBI Taxonomy" id="5888"/>
    <lineage>
        <taxon>Eukaryota</taxon>
        <taxon>Sar</taxon>
        <taxon>Alveolata</taxon>
        <taxon>Ciliophora</taxon>
        <taxon>Intramacronucleata</taxon>
        <taxon>Oligohymenophorea</taxon>
        <taxon>Peniculida</taxon>
        <taxon>Parameciidae</taxon>
        <taxon>Paramecium</taxon>
    </lineage>
</organism>
<dbReference type="OrthoDB" id="300641at2759"/>
<dbReference type="InterPro" id="IPR011936">
    <property type="entry name" value="Myxo_disulph_rpt"/>
</dbReference>
<accession>A0DJ93</accession>
<dbReference type="EMBL" id="CT868453">
    <property type="protein sequence ID" value="CAK83110.1"/>
    <property type="molecule type" value="Genomic_DNA"/>
</dbReference>
<evidence type="ECO:0000313" key="4">
    <source>
        <dbReference type="EMBL" id="CAK83110.1"/>
    </source>
</evidence>
<gene>
    <name evidence="4" type="ORF">GSPATT00039523001</name>
</gene>
<dbReference type="InterPro" id="IPR009030">
    <property type="entry name" value="Growth_fac_rcpt_cys_sf"/>
</dbReference>
<dbReference type="SUPFAM" id="SSF57184">
    <property type="entry name" value="Growth factor receptor domain"/>
    <property type="match status" value="3"/>
</dbReference>
<dbReference type="KEGG" id="ptm:GSPATT00039523001"/>
<protein>
    <recommendedName>
        <fullName evidence="6">Insulin-like growth factor binding protein, N-terminal</fullName>
    </recommendedName>
</protein>
<dbReference type="SMART" id="SM00261">
    <property type="entry name" value="FU"/>
    <property type="match status" value="4"/>
</dbReference>
<name>A0DJ93_PARTE</name>
<dbReference type="GeneID" id="5036292"/>
<dbReference type="Proteomes" id="UP000000600">
    <property type="component" value="Unassembled WGS sequence"/>
</dbReference>
<dbReference type="PANTHER" id="PTHR39767:SF2">
    <property type="entry name" value="CHROMOSOME UNDETERMINED SCAFFOLD_1, WHOLE GENOME SHOTGUN SEQUENCE"/>
    <property type="match status" value="1"/>
</dbReference>
<keyword evidence="3" id="KW-1015">Disulfide bond</keyword>
<dbReference type="InterPro" id="IPR006212">
    <property type="entry name" value="Furin_repeat"/>
</dbReference>
<keyword evidence="2" id="KW-0677">Repeat</keyword>
<proteinExistence type="predicted"/>
<dbReference type="Pfam" id="PF13948">
    <property type="entry name" value="DUF4215"/>
    <property type="match status" value="4"/>
</dbReference>
<evidence type="ECO:0000256" key="2">
    <source>
        <dbReference type="ARBA" id="ARBA00022737"/>
    </source>
</evidence>
<keyword evidence="5" id="KW-1185">Reference proteome</keyword>
<dbReference type="eggNOG" id="ENOG502S6T0">
    <property type="taxonomic scope" value="Eukaryota"/>
</dbReference>
<evidence type="ECO:0000256" key="3">
    <source>
        <dbReference type="ARBA" id="ARBA00023157"/>
    </source>
</evidence>
<feature type="non-terminal residue" evidence="4">
    <location>
        <position position="859"/>
    </location>
</feature>
<keyword evidence="1" id="KW-0732">Signal</keyword>
<evidence type="ECO:0000313" key="5">
    <source>
        <dbReference type="Proteomes" id="UP000000600"/>
    </source>
</evidence>
<dbReference type="RefSeq" id="XP_001450507.1">
    <property type="nucleotide sequence ID" value="XM_001450470.2"/>
</dbReference>
<dbReference type="NCBIfam" id="TIGR02232">
    <property type="entry name" value="myxo_disulf_rpt"/>
    <property type="match status" value="3"/>
</dbReference>
<dbReference type="InParanoid" id="A0DJ93"/>
<dbReference type="HOGENOM" id="CLU_008168_0_0_1"/>
<evidence type="ECO:0008006" key="6">
    <source>
        <dbReference type="Google" id="ProtNLM"/>
    </source>
</evidence>
<dbReference type="AlphaFoldDB" id="A0DJ93"/>
<dbReference type="STRING" id="5888.A0DJ93"/>
<sequence>MVSDYQSWGFSEFNLNVVDTTYNILKLVNYSFSKRIFSTISVDDGWMTNNIVSQQVDQCTDFNFLRSTGNNFIKEFVLNFHNRINLNLKVLIFNQVSPIIDFKIDNQKVVAATSDSYVQSSIPLCQNFRVMQVSITDFMHNSKNLRIEVTTSTDGSTSWFGIRDFSLFTNIFENFQCKDFNIQPFDGCFSNQYDCNLGCSNCVNGICINCLDDWYLDTKNNCIPICGDQKFMLNEVCDDGNSIPYDGCHDCQFSCPLNCILCVYGTCKECEKSYFLVKNRCKHGFQFDQNLFEQLETGFFSDWTNYLEKNGLLCYQNLVEKLRTGFFNNWTNYLETNDFQCENLIKQLETGFSNNWTKRFDKNNFQIENLVEQLETGIFNNWTNYLEKNDFKCYQIFVKQLAAGFFNYWTNYLEKNDFQCENLIIQIEPYFYNNWTNQLEKKTFNVITFDWTNYLEKNGFQCQPNSQQQSILQFSQQYNLLQNNYHGLNIIQSFSVCYFPDSLIIQDYQSNSQTECREGYKFSPNTRQCVEMCNCKDLVSLQNNDCYNCIQNCSSECLVCILDKCYACLEGWQLIEHKCQQICGDNQVALTSNEQCDDGNHIIEDGCNECLFQCRPYCQFCNKELNCLICESNFKLVHHLCAPICGDKIVISGLEECDDGNDIKYDGCFECQFQCNFGCKICESGKCQDVCKVEEEFINVLIESEEIDPNQSECKNHCLVCDGANCLRCKPDYILENNKCFSCGNGIITKDEECDDGNRINSDGCSNQCKIEEDWNCIDSFSFLSQCFPIAKISIVFLNSTYNTQYVKLSYTKKVKLNQQDIHFLDFNANSINIDPTYYIVYYFNINITPVIEIVSNDS</sequence>
<dbReference type="PANTHER" id="PTHR39767">
    <property type="entry name" value="CALCIUM/CALMODULIN-BINDING MEMBRANE PROTEIN PCM4-RELATED"/>
    <property type="match status" value="1"/>
</dbReference>
<reference evidence="4 5" key="1">
    <citation type="journal article" date="2006" name="Nature">
        <title>Global trends of whole-genome duplications revealed by the ciliate Paramecium tetraurelia.</title>
        <authorList>
            <consortium name="Genoscope"/>
            <person name="Aury J.-M."/>
            <person name="Jaillon O."/>
            <person name="Duret L."/>
            <person name="Noel B."/>
            <person name="Jubin C."/>
            <person name="Porcel B.M."/>
            <person name="Segurens B."/>
            <person name="Daubin V."/>
            <person name="Anthouard V."/>
            <person name="Aiach N."/>
            <person name="Arnaiz O."/>
            <person name="Billaut A."/>
            <person name="Beisson J."/>
            <person name="Blanc I."/>
            <person name="Bouhouche K."/>
            <person name="Camara F."/>
            <person name="Duharcourt S."/>
            <person name="Guigo R."/>
            <person name="Gogendeau D."/>
            <person name="Katinka M."/>
            <person name="Keller A.-M."/>
            <person name="Kissmehl R."/>
            <person name="Klotz C."/>
            <person name="Koll F."/>
            <person name="Le Moue A."/>
            <person name="Lepere C."/>
            <person name="Malinsky S."/>
            <person name="Nowacki M."/>
            <person name="Nowak J.K."/>
            <person name="Plattner H."/>
            <person name="Poulain J."/>
            <person name="Ruiz F."/>
            <person name="Serrano V."/>
            <person name="Zagulski M."/>
            <person name="Dessen P."/>
            <person name="Betermier M."/>
            <person name="Weissenbach J."/>
            <person name="Scarpelli C."/>
            <person name="Schachter V."/>
            <person name="Sperling L."/>
            <person name="Meyer E."/>
            <person name="Cohen J."/>
            <person name="Wincker P."/>
        </authorList>
    </citation>
    <scope>NUCLEOTIDE SEQUENCE [LARGE SCALE GENOMIC DNA]</scope>
    <source>
        <strain evidence="4 5">Stock d4-2</strain>
    </source>
</reference>